<organism evidence="4 5">
    <name type="scientific">Cedecea neteri</name>
    <dbReference type="NCBI Taxonomy" id="158822"/>
    <lineage>
        <taxon>Bacteria</taxon>
        <taxon>Pseudomonadati</taxon>
        <taxon>Pseudomonadota</taxon>
        <taxon>Gammaproteobacteria</taxon>
        <taxon>Enterobacterales</taxon>
        <taxon>Enterobacteriaceae</taxon>
        <taxon>Cedecea</taxon>
    </lineage>
</organism>
<evidence type="ECO:0000256" key="2">
    <source>
        <dbReference type="SAM" id="SignalP"/>
    </source>
</evidence>
<dbReference type="InterPro" id="IPR010854">
    <property type="entry name" value="YdgH/BhsA/McbA-like_dom"/>
</dbReference>
<dbReference type="InterPro" id="IPR036275">
    <property type="entry name" value="YdgH-like_sf"/>
</dbReference>
<accession>A0A089Q6R6</accession>
<keyword evidence="5" id="KW-1185">Reference proteome</keyword>
<protein>
    <submittedName>
        <fullName evidence="4">Multiple stress resistance protein BhsA</fullName>
    </submittedName>
</protein>
<gene>
    <name evidence="4" type="ORF">JT31_20710</name>
</gene>
<evidence type="ECO:0000313" key="5">
    <source>
        <dbReference type="Proteomes" id="UP000029481"/>
    </source>
</evidence>
<feature type="chain" id="PRO_5001849142" evidence="2">
    <location>
        <begin position="25"/>
        <end position="86"/>
    </location>
</feature>
<name>A0A089Q6R6_9ENTR</name>
<dbReference type="OrthoDB" id="6630965at2"/>
<keyword evidence="1 2" id="KW-0732">Signal</keyword>
<dbReference type="AlphaFoldDB" id="A0A089Q6R6"/>
<dbReference type="Pfam" id="PF07338">
    <property type="entry name" value="YdgH_BhsA-like"/>
    <property type="match status" value="1"/>
</dbReference>
<reference evidence="4 5" key="1">
    <citation type="submission" date="2014-09" db="EMBL/GenBank/DDBJ databases">
        <title>Cedecea neteri SSMD04 Genome Sequencing.</title>
        <authorList>
            <person name="Tan J.-Y."/>
        </authorList>
    </citation>
    <scope>NUCLEOTIDE SEQUENCE [LARGE SCALE GENOMIC DNA]</scope>
    <source>
        <strain evidence="4 5">SSMD04</strain>
    </source>
</reference>
<dbReference type="Proteomes" id="UP000029481">
    <property type="component" value="Chromosome"/>
</dbReference>
<dbReference type="InterPro" id="IPR025543">
    <property type="entry name" value="Dodecin-like"/>
</dbReference>
<dbReference type="EMBL" id="CP009451">
    <property type="protein sequence ID" value="AIR06956.1"/>
    <property type="molecule type" value="Genomic_DNA"/>
</dbReference>
<proteinExistence type="predicted"/>
<sequence length="86" mass="8743">MMRKMITSALALTVFTALTGTVLAATEVQQASAGQSIGSISTSGATTLDQAINQLSDKADKAGATSFKVTSAGGQNKLFATAELFK</sequence>
<dbReference type="SUPFAM" id="SSF159871">
    <property type="entry name" value="YdgH-like"/>
    <property type="match status" value="1"/>
</dbReference>
<dbReference type="KEGG" id="cnt:JT31_20710"/>
<evidence type="ECO:0000259" key="3">
    <source>
        <dbReference type="Pfam" id="PF07338"/>
    </source>
</evidence>
<evidence type="ECO:0000256" key="1">
    <source>
        <dbReference type="ARBA" id="ARBA00022729"/>
    </source>
</evidence>
<dbReference type="Gene3D" id="3.30.1660.10">
    <property type="entry name" value="Flavin-binding protein dodecin"/>
    <property type="match status" value="1"/>
</dbReference>
<feature type="domain" description="YdgH/BhsA/McbA-like" evidence="3">
    <location>
        <begin position="35"/>
        <end position="86"/>
    </location>
</feature>
<evidence type="ECO:0000313" key="4">
    <source>
        <dbReference type="EMBL" id="AIR06956.1"/>
    </source>
</evidence>
<feature type="signal peptide" evidence="2">
    <location>
        <begin position="1"/>
        <end position="24"/>
    </location>
</feature>